<name>A0A7G9ZBY2_9EURY</name>
<proteinExistence type="predicted"/>
<reference evidence="1" key="1">
    <citation type="submission" date="2020-06" db="EMBL/GenBank/DDBJ databases">
        <title>Unique genomic features of the anaerobic methanotrophic archaea.</title>
        <authorList>
            <person name="Chadwick G.L."/>
            <person name="Skennerton C.T."/>
            <person name="Laso-Perez R."/>
            <person name="Leu A.O."/>
            <person name="Speth D.R."/>
            <person name="Yu H."/>
            <person name="Morgan-Lang C."/>
            <person name="Hatzenpichler R."/>
            <person name="Goudeau D."/>
            <person name="Malmstrom R."/>
            <person name="Brazelton W.J."/>
            <person name="Woyke T."/>
            <person name="Hallam S.J."/>
            <person name="Tyson G.W."/>
            <person name="Wegener G."/>
            <person name="Boetius A."/>
            <person name="Orphan V."/>
        </authorList>
    </citation>
    <scope>NUCLEOTIDE SEQUENCE</scope>
</reference>
<dbReference type="EMBL" id="MT631701">
    <property type="protein sequence ID" value="QNO57766.1"/>
    <property type="molecule type" value="Genomic_DNA"/>
</dbReference>
<dbReference type="AlphaFoldDB" id="A0A7G9ZBY2"/>
<evidence type="ECO:0000313" key="1">
    <source>
        <dbReference type="EMBL" id="QNO57766.1"/>
    </source>
</evidence>
<protein>
    <submittedName>
        <fullName evidence="1">Uncharacterized protein</fullName>
    </submittedName>
</protein>
<accession>A0A7G9ZBY2</accession>
<gene>
    <name evidence="1" type="ORF">DKIIFCLB_00014</name>
</gene>
<organism evidence="1">
    <name type="scientific">Candidatus Methanophaga sp. ANME-1 ERB7</name>
    <dbReference type="NCBI Taxonomy" id="2759913"/>
    <lineage>
        <taxon>Archaea</taxon>
        <taxon>Methanobacteriati</taxon>
        <taxon>Methanobacteriota</taxon>
        <taxon>Stenosarchaea group</taxon>
        <taxon>Methanomicrobia</taxon>
        <taxon>Candidatus Methanophagales</taxon>
        <taxon>Candidatus Methanophagaceae</taxon>
        <taxon>Candidatus Methanophaga</taxon>
    </lineage>
</organism>
<sequence length="284" mass="33512">MDNKKIGSDFFLEAIRQEKTVRGELKVEDGKKLEEIFKLVFKKANKSIDYHGALFPDFWKNLKEDTEEAVKRIDRIRFLVDKRLDIERLKGDPKISWLFELAKKYSQKLWIAQAKVKLPHMIFVDDLFFRVEKPHEIGEICNENFIAVNPLVEMPGDLSTWMNYTTSRDLYNSQFAIGIPQEVINNVGMSEGDMAAVQEFIKKQPDIYDYLDEAVCIIKNYFDKERITLEVINDPEYDKETLFLCIKTDRDLDDALKRLKKIDEEWLFDKIEELDDRLVIDIIP</sequence>